<evidence type="ECO:0000313" key="1">
    <source>
        <dbReference type="EMBL" id="MCI53125.1"/>
    </source>
</evidence>
<dbReference type="Proteomes" id="UP000265520">
    <property type="component" value="Unassembled WGS sequence"/>
</dbReference>
<evidence type="ECO:0000313" key="2">
    <source>
        <dbReference type="Proteomes" id="UP000265520"/>
    </source>
</evidence>
<feature type="non-terminal residue" evidence="1">
    <location>
        <position position="19"/>
    </location>
</feature>
<protein>
    <submittedName>
        <fullName evidence="1">Uncharacterized protein</fullName>
    </submittedName>
</protein>
<organism evidence="1 2">
    <name type="scientific">Trifolium medium</name>
    <dbReference type="NCBI Taxonomy" id="97028"/>
    <lineage>
        <taxon>Eukaryota</taxon>
        <taxon>Viridiplantae</taxon>
        <taxon>Streptophyta</taxon>
        <taxon>Embryophyta</taxon>
        <taxon>Tracheophyta</taxon>
        <taxon>Spermatophyta</taxon>
        <taxon>Magnoliopsida</taxon>
        <taxon>eudicotyledons</taxon>
        <taxon>Gunneridae</taxon>
        <taxon>Pentapetalae</taxon>
        <taxon>rosids</taxon>
        <taxon>fabids</taxon>
        <taxon>Fabales</taxon>
        <taxon>Fabaceae</taxon>
        <taxon>Papilionoideae</taxon>
        <taxon>50 kb inversion clade</taxon>
        <taxon>NPAAA clade</taxon>
        <taxon>Hologalegina</taxon>
        <taxon>IRL clade</taxon>
        <taxon>Trifolieae</taxon>
        <taxon>Trifolium</taxon>
    </lineage>
</organism>
<dbReference type="EMBL" id="LXQA010458280">
    <property type="protein sequence ID" value="MCI53125.1"/>
    <property type="molecule type" value="Genomic_DNA"/>
</dbReference>
<dbReference type="AlphaFoldDB" id="A0A392SYJ3"/>
<proteinExistence type="predicted"/>
<accession>A0A392SYJ3</accession>
<reference evidence="1 2" key="1">
    <citation type="journal article" date="2018" name="Front. Plant Sci.">
        <title>Red Clover (Trifolium pratense) and Zigzag Clover (T. medium) - A Picture of Genomic Similarities and Differences.</title>
        <authorList>
            <person name="Dluhosova J."/>
            <person name="Istvanek J."/>
            <person name="Nedelnik J."/>
            <person name="Repkova J."/>
        </authorList>
    </citation>
    <scope>NUCLEOTIDE SEQUENCE [LARGE SCALE GENOMIC DNA]</scope>
    <source>
        <strain evidence="2">cv. 10/8</strain>
        <tissue evidence="1">Leaf</tissue>
    </source>
</reference>
<comment type="caution">
    <text evidence="1">The sequence shown here is derived from an EMBL/GenBank/DDBJ whole genome shotgun (WGS) entry which is preliminary data.</text>
</comment>
<name>A0A392SYJ3_9FABA</name>
<sequence length="19" mass="2346">MFVTMKDDVKRDKLDYGRQ</sequence>
<keyword evidence="2" id="KW-1185">Reference proteome</keyword>